<keyword evidence="1" id="KW-0812">Transmembrane</keyword>
<dbReference type="RefSeq" id="WP_006626981.1">
    <property type="nucleotide sequence ID" value="NZ_ADFR01000003.1"/>
</dbReference>
<keyword evidence="3" id="KW-1185">Reference proteome</keyword>
<evidence type="ECO:0000313" key="3">
    <source>
        <dbReference type="Proteomes" id="UP000005017"/>
    </source>
</evidence>
<dbReference type="EMBL" id="ADFR01000003">
    <property type="protein sequence ID" value="EFC06032.1"/>
    <property type="molecule type" value="Genomic_DNA"/>
</dbReference>
<dbReference type="eggNOG" id="ENOG502ZWFG">
    <property type="taxonomic scope" value="Bacteria"/>
</dbReference>
<accession>D2MNL0</accession>
<dbReference type="OrthoDB" id="2082470at2"/>
<reference evidence="3" key="1">
    <citation type="submission" date="2009-12" db="EMBL/GenBank/DDBJ databases">
        <title>Sequence of Clostridiales genomosp. BVAB3 str. UPII9-5.</title>
        <authorList>
            <person name="Madupu R."/>
            <person name="Durkin A.S."/>
            <person name="Torralba M."/>
            <person name="Methe B."/>
            <person name="Sutton G.G."/>
            <person name="Strausberg R.L."/>
            <person name="Nelson K.E."/>
        </authorList>
    </citation>
    <scope>NUCLEOTIDE SEQUENCE [LARGE SCALE GENOMIC DNA]</scope>
    <source>
        <strain evidence="3">W1219</strain>
    </source>
</reference>
<dbReference type="AlphaFoldDB" id="D2MNL0"/>
<keyword evidence="1" id="KW-1133">Transmembrane helix</keyword>
<organism evidence="2 3">
    <name type="scientific">Bulleidia extructa W1219</name>
    <dbReference type="NCBI Taxonomy" id="679192"/>
    <lineage>
        <taxon>Bacteria</taxon>
        <taxon>Bacillati</taxon>
        <taxon>Bacillota</taxon>
        <taxon>Erysipelotrichia</taxon>
        <taxon>Erysipelotrichales</taxon>
        <taxon>Erysipelotrichaceae</taxon>
        <taxon>Bulleidia</taxon>
    </lineage>
</organism>
<protein>
    <submittedName>
        <fullName evidence="2">Uncharacterized protein</fullName>
    </submittedName>
</protein>
<proteinExistence type="predicted"/>
<name>D2MNL0_9FIRM</name>
<feature type="transmembrane region" description="Helical" evidence="1">
    <location>
        <begin position="48"/>
        <end position="69"/>
    </location>
</feature>
<evidence type="ECO:0000313" key="2">
    <source>
        <dbReference type="EMBL" id="EFC06032.1"/>
    </source>
</evidence>
<evidence type="ECO:0000256" key="1">
    <source>
        <dbReference type="SAM" id="Phobius"/>
    </source>
</evidence>
<sequence length="190" mass="22316">MRKDKIGGYDQFRKGMINFIVILLREAIPILGAVIVMAVMIVPLLWVFQFHVISMLLLSVLAIFILGLVERLISKLISGQAERLFGKQELYLIDHDLYYTVDIRRRFSREMKCFKIIEIYQIKKTRLCWQFDCLCYETKKSGQASAEEVLEELRQTEKCLKAKKETVAIKRQYEVQSDQRIDGLFKKITI</sequence>
<comment type="caution">
    <text evidence="2">The sequence shown here is derived from an EMBL/GenBank/DDBJ whole genome shotgun (WGS) entry which is preliminary data.</text>
</comment>
<feature type="transmembrane region" description="Helical" evidence="1">
    <location>
        <begin position="20"/>
        <end position="42"/>
    </location>
</feature>
<dbReference type="STRING" id="679192.HMPREF9013_0235"/>
<dbReference type="Proteomes" id="UP000005017">
    <property type="component" value="Unassembled WGS sequence"/>
</dbReference>
<keyword evidence="1" id="KW-0472">Membrane</keyword>
<gene>
    <name evidence="2" type="ORF">HMPREF9013_0235</name>
</gene>